<dbReference type="InterPro" id="IPR057495">
    <property type="entry name" value="AAA_lid_BCS1"/>
</dbReference>
<dbReference type="Gene3D" id="3.40.50.300">
    <property type="entry name" value="P-loop containing nucleotide triphosphate hydrolases"/>
    <property type="match status" value="1"/>
</dbReference>
<dbReference type="Pfam" id="PF25426">
    <property type="entry name" value="AAA_lid_BCS1"/>
    <property type="match status" value="1"/>
</dbReference>
<dbReference type="SMART" id="SM01024">
    <property type="entry name" value="BCS1_N"/>
    <property type="match status" value="1"/>
</dbReference>
<feature type="coiled-coil region" evidence="12">
    <location>
        <begin position="570"/>
        <end position="601"/>
    </location>
</feature>
<evidence type="ECO:0000259" key="13">
    <source>
        <dbReference type="SMART" id="SM00382"/>
    </source>
</evidence>
<evidence type="ECO:0000313" key="15">
    <source>
        <dbReference type="EMBL" id="KAF7759907.1"/>
    </source>
</evidence>
<keyword evidence="3" id="KW-0812">Transmembrane</keyword>
<reference evidence="15 16" key="1">
    <citation type="journal article" name="Sci. Rep.">
        <title>Telomere-to-telomere assembled and centromere annotated genomes of the two main subspecies of the button mushroom Agaricus bisporus reveal especially polymorphic chromosome ends.</title>
        <authorList>
            <person name="Sonnenberg A.S.M."/>
            <person name="Sedaghat-Telgerd N."/>
            <person name="Lavrijssen B."/>
            <person name="Ohm R.A."/>
            <person name="Hendrickx P.M."/>
            <person name="Scholtmeijer K."/>
            <person name="Baars J.J.P."/>
            <person name="van Peer A."/>
        </authorList>
    </citation>
    <scope>NUCLEOTIDE SEQUENCE [LARGE SCALE GENOMIC DNA]</scope>
    <source>
        <strain evidence="15 16">H119_p4</strain>
    </source>
</reference>
<dbReference type="Pfam" id="PF00004">
    <property type="entry name" value="AAA"/>
    <property type="match status" value="2"/>
</dbReference>
<keyword evidence="9" id="KW-0496">Mitochondrion</keyword>
<dbReference type="GO" id="GO:0016887">
    <property type="term" value="F:ATP hydrolysis activity"/>
    <property type="evidence" value="ECO:0007669"/>
    <property type="project" value="InterPro"/>
</dbReference>
<evidence type="ECO:0000256" key="12">
    <source>
        <dbReference type="SAM" id="Coils"/>
    </source>
</evidence>
<sequence length="705" mass="78739">MVYNAHVVKKERARSLHNVPQRPNVLQISFVAWQLSPCFTSISFARSLYLFFLLSQAKSKYSVQEAVTPVVYQHSPLRHERGGGLFDFSSLSRIFGLSMFASAFTGGGAGFGENGIRLFVLGMIVEVARRFVQWVMERFRLQYSITAEFSEGDPAYDWIINFITQEKVWRRSRDFRVSAKSSRRRWGISSASGMEARAIDSAEYVPTYDLPQIFWWRPYWIEIKRSKPQVVSASPFGPGGGAAGASIFLTVYTLDMAVLSKLVEEAKRKYFEVSRPHVIVHSVTAHSYGPNFYWNSVKQKPRRPLNSIVLPGATLESLIADVRDFLKMEDWYMSAGIPHRRGYLLFGPPGTGKSSTIHAVAGELRMEIYSISLAAHFVDDTFLEAAVSSVPKGSILLIEDIDCAFSREDDDDDDFHGSGFGYPVQGFIKPTRRARRSAVTLSGLLNILDGVGSEEGKIFFATTNYIDNLDAALLRPGRIDRKVEYKLATSEQASALFDRFYPTKHVTPEPLLSSEKSATEEQKLAVLQQLNEEFTAGIPAHEFSIADLQGYLLSCKMMPEKAAKGISDWVANEKKQKQEKQDRINAKKRRQAERIEKMEVERFQKTLTTLNGAVGPGLRQEKLANGEVETVDVPVPPTVGKPLNGSAFIAPPTVGRQVNGVIDPLTANSMGDAVHTTNNDSRGLEESQRNDDILCNLRFGTNLSE</sequence>
<dbReference type="AlphaFoldDB" id="A0A8H7BZQ1"/>
<evidence type="ECO:0000259" key="14">
    <source>
        <dbReference type="SMART" id="SM01024"/>
    </source>
</evidence>
<dbReference type="InterPro" id="IPR003959">
    <property type="entry name" value="ATPase_AAA_core"/>
</dbReference>
<evidence type="ECO:0000256" key="4">
    <source>
        <dbReference type="ARBA" id="ARBA00022741"/>
    </source>
</evidence>
<dbReference type="EMBL" id="JABXXO010000016">
    <property type="protein sequence ID" value="KAF7759907.1"/>
    <property type="molecule type" value="Genomic_DNA"/>
</dbReference>
<proteinExistence type="inferred from homology"/>
<dbReference type="SUPFAM" id="SSF52540">
    <property type="entry name" value="P-loop containing nucleoside triphosphate hydrolases"/>
    <property type="match status" value="1"/>
</dbReference>
<evidence type="ECO:0000256" key="3">
    <source>
        <dbReference type="ARBA" id="ARBA00022692"/>
    </source>
</evidence>
<comment type="similarity">
    <text evidence="2">Belongs to the AAA ATPase family. BCS1 subfamily.</text>
</comment>
<keyword evidence="6" id="KW-0378">Hydrolase</keyword>
<comment type="catalytic activity">
    <reaction evidence="11">
        <text>ATP + H2O = ADP + phosphate + H(+)</text>
        <dbReference type="Rhea" id="RHEA:13065"/>
        <dbReference type="ChEBI" id="CHEBI:15377"/>
        <dbReference type="ChEBI" id="CHEBI:15378"/>
        <dbReference type="ChEBI" id="CHEBI:30616"/>
        <dbReference type="ChEBI" id="CHEBI:43474"/>
        <dbReference type="ChEBI" id="CHEBI:456216"/>
    </reaction>
    <physiologicalReaction direction="left-to-right" evidence="11">
        <dbReference type="Rhea" id="RHEA:13066"/>
    </physiologicalReaction>
</comment>
<dbReference type="InterPro" id="IPR014851">
    <property type="entry name" value="BCS1_N"/>
</dbReference>
<dbReference type="InterPro" id="IPR027417">
    <property type="entry name" value="P-loop_NTPase"/>
</dbReference>
<comment type="subcellular location">
    <subcellularLocation>
        <location evidence="1">Mitochondrion inner membrane</location>
        <topology evidence="1">Single-pass membrane protein</topology>
    </subcellularLocation>
</comment>
<evidence type="ECO:0000256" key="1">
    <source>
        <dbReference type="ARBA" id="ARBA00004434"/>
    </source>
</evidence>
<dbReference type="InterPro" id="IPR003593">
    <property type="entry name" value="AAA+_ATPase"/>
</dbReference>
<evidence type="ECO:0000256" key="9">
    <source>
        <dbReference type="ARBA" id="ARBA00023128"/>
    </source>
</evidence>
<name>A0A8H7BZQ1_AGABI</name>
<keyword evidence="7" id="KW-0067">ATP-binding</keyword>
<keyword evidence="12" id="KW-0175">Coiled coil</keyword>
<dbReference type="Proteomes" id="UP000629468">
    <property type="component" value="Unassembled WGS sequence"/>
</dbReference>
<evidence type="ECO:0000256" key="10">
    <source>
        <dbReference type="ARBA" id="ARBA00023136"/>
    </source>
</evidence>
<feature type="domain" description="AAA+ ATPase" evidence="13">
    <location>
        <begin position="339"/>
        <end position="489"/>
    </location>
</feature>
<keyword evidence="5" id="KW-0999">Mitochondrion inner membrane</keyword>
<keyword evidence="8" id="KW-1133">Transmembrane helix</keyword>
<gene>
    <name evidence="15" type="ORF">Agabi119p4_11602</name>
</gene>
<evidence type="ECO:0000256" key="8">
    <source>
        <dbReference type="ARBA" id="ARBA00022989"/>
    </source>
</evidence>
<evidence type="ECO:0000313" key="16">
    <source>
        <dbReference type="Proteomes" id="UP000629468"/>
    </source>
</evidence>
<comment type="caution">
    <text evidence="15">The sequence shown here is derived from an EMBL/GenBank/DDBJ whole genome shotgun (WGS) entry which is preliminary data.</text>
</comment>
<evidence type="ECO:0000256" key="11">
    <source>
        <dbReference type="ARBA" id="ARBA00048778"/>
    </source>
</evidence>
<dbReference type="PANTHER" id="PTHR23070">
    <property type="entry name" value="BCS1 AAA-TYPE ATPASE"/>
    <property type="match status" value="1"/>
</dbReference>
<dbReference type="InterPro" id="IPR050747">
    <property type="entry name" value="Mitochondrial_chaperone_BCS1"/>
</dbReference>
<dbReference type="SMART" id="SM00382">
    <property type="entry name" value="AAA"/>
    <property type="match status" value="1"/>
</dbReference>
<dbReference type="GO" id="GO:0005524">
    <property type="term" value="F:ATP binding"/>
    <property type="evidence" value="ECO:0007669"/>
    <property type="project" value="UniProtKB-KW"/>
</dbReference>
<keyword evidence="10" id="KW-0472">Membrane</keyword>
<keyword evidence="4" id="KW-0547">Nucleotide-binding</keyword>
<dbReference type="Pfam" id="PF08740">
    <property type="entry name" value="BCS1_N"/>
    <property type="match status" value="1"/>
</dbReference>
<dbReference type="GO" id="GO:0005743">
    <property type="term" value="C:mitochondrial inner membrane"/>
    <property type="evidence" value="ECO:0007669"/>
    <property type="project" value="UniProtKB-SubCell"/>
</dbReference>
<evidence type="ECO:0000256" key="2">
    <source>
        <dbReference type="ARBA" id="ARBA00007448"/>
    </source>
</evidence>
<organism evidence="15 16">
    <name type="scientific">Agaricus bisporus var. burnettii</name>
    <dbReference type="NCBI Taxonomy" id="192524"/>
    <lineage>
        <taxon>Eukaryota</taxon>
        <taxon>Fungi</taxon>
        <taxon>Dikarya</taxon>
        <taxon>Basidiomycota</taxon>
        <taxon>Agaricomycotina</taxon>
        <taxon>Agaricomycetes</taxon>
        <taxon>Agaricomycetidae</taxon>
        <taxon>Agaricales</taxon>
        <taxon>Agaricineae</taxon>
        <taxon>Agaricaceae</taxon>
        <taxon>Agaricus</taxon>
    </lineage>
</organism>
<evidence type="ECO:0000256" key="7">
    <source>
        <dbReference type="ARBA" id="ARBA00022840"/>
    </source>
</evidence>
<feature type="domain" description="BCS1 N-terminal" evidence="14">
    <location>
        <begin position="119"/>
        <end position="308"/>
    </location>
</feature>
<evidence type="ECO:0000256" key="5">
    <source>
        <dbReference type="ARBA" id="ARBA00022792"/>
    </source>
</evidence>
<accession>A0A8H7BZQ1</accession>
<protein>
    <recommendedName>
        <fullName evidence="17">AAA+ ATPase domain-containing protein</fullName>
    </recommendedName>
</protein>
<evidence type="ECO:0000256" key="6">
    <source>
        <dbReference type="ARBA" id="ARBA00022801"/>
    </source>
</evidence>
<evidence type="ECO:0008006" key="17">
    <source>
        <dbReference type="Google" id="ProtNLM"/>
    </source>
</evidence>